<comment type="subcellular location">
    <subcellularLocation>
        <location evidence="1">Endoplasmic reticulum membrane</location>
        <topology evidence="1">Single-pass type I membrane protein</topology>
    </subcellularLocation>
</comment>
<keyword evidence="11" id="KW-0406">Ion transport</keyword>
<reference evidence="18" key="3">
    <citation type="submission" date="2025-09" db="UniProtKB">
        <authorList>
            <consortium name="Ensembl"/>
        </authorList>
    </citation>
    <scope>IDENTIFICATION</scope>
</reference>
<evidence type="ECO:0000256" key="8">
    <source>
        <dbReference type="ARBA" id="ARBA00022824"/>
    </source>
</evidence>
<dbReference type="GO" id="GO:2001256">
    <property type="term" value="P:regulation of store-operated calcium entry"/>
    <property type="evidence" value="ECO:0007669"/>
    <property type="project" value="InterPro"/>
</dbReference>
<reference evidence="18 19" key="1">
    <citation type="journal article" date="2011" name="Proc. Natl. Acad. Sci. U.S.A.">
        <title>Genetic diversity and population structure of the endangered marsupial Sarcophilus harrisii (Tasmanian devil).</title>
        <authorList>
            <person name="Miller W."/>
            <person name="Hayes V.M."/>
            <person name="Ratan A."/>
            <person name="Petersen D.C."/>
            <person name="Wittekindt N.E."/>
            <person name="Miller J."/>
            <person name="Walenz B."/>
            <person name="Knight J."/>
            <person name="Qi J."/>
            <person name="Zhao F."/>
            <person name="Wang Q."/>
            <person name="Bedoya-Reina O.C."/>
            <person name="Katiyar N."/>
            <person name="Tomsho L.P."/>
            <person name="Kasson L.M."/>
            <person name="Hardie R.A."/>
            <person name="Woodbridge P."/>
            <person name="Tindall E.A."/>
            <person name="Bertelsen M.F."/>
            <person name="Dixon D."/>
            <person name="Pyecroft S."/>
            <person name="Helgen K.M."/>
            <person name="Lesk A.M."/>
            <person name="Pringle T.H."/>
            <person name="Patterson N."/>
            <person name="Zhang Y."/>
            <person name="Kreiss A."/>
            <person name="Woods G.M."/>
            <person name="Jones M.E."/>
            <person name="Schuster S.C."/>
        </authorList>
    </citation>
    <scope>NUCLEOTIDE SEQUENCE [LARGE SCALE GENOMIC DNA]</scope>
</reference>
<gene>
    <name evidence="18" type="primary">SARAF</name>
</gene>
<evidence type="ECO:0000313" key="19">
    <source>
        <dbReference type="Proteomes" id="UP000007648"/>
    </source>
</evidence>
<evidence type="ECO:0000256" key="5">
    <source>
        <dbReference type="ARBA" id="ARBA00022568"/>
    </source>
</evidence>
<organism evidence="18 19">
    <name type="scientific">Sarcophilus harrisii</name>
    <name type="common">Tasmanian devil</name>
    <name type="synonym">Sarcophilus laniarius</name>
    <dbReference type="NCBI Taxonomy" id="9305"/>
    <lineage>
        <taxon>Eukaryota</taxon>
        <taxon>Metazoa</taxon>
        <taxon>Chordata</taxon>
        <taxon>Craniata</taxon>
        <taxon>Vertebrata</taxon>
        <taxon>Euteleostomi</taxon>
        <taxon>Mammalia</taxon>
        <taxon>Metatheria</taxon>
        <taxon>Dasyuromorphia</taxon>
        <taxon>Dasyuridae</taxon>
        <taxon>Sarcophilus</taxon>
    </lineage>
</organism>
<dbReference type="OrthoDB" id="20303at2759"/>
<comment type="subunit">
    <text evidence="15">Interacts with STIM1; the interaction is inhibited by the interaction of STIM1 with EFHB.</text>
</comment>
<dbReference type="Proteomes" id="UP000007648">
    <property type="component" value="Unassembled WGS sequence"/>
</dbReference>
<dbReference type="CTD" id="51669"/>
<dbReference type="HOGENOM" id="CLU_046802_0_1_1"/>
<keyword evidence="8" id="KW-0256">Endoplasmic reticulum</keyword>
<feature type="region of interest" description="Disordered" evidence="16">
    <location>
        <begin position="314"/>
        <end position="350"/>
    </location>
</feature>
<feature type="chain" id="PRO_5003458868" description="Store-operated calcium entry-associated regulatory factor" evidence="17">
    <location>
        <begin position="35"/>
        <end position="350"/>
    </location>
</feature>
<evidence type="ECO:0000256" key="4">
    <source>
        <dbReference type="ARBA" id="ARBA00022448"/>
    </source>
</evidence>
<dbReference type="InterPro" id="IPR009567">
    <property type="entry name" value="SARAF"/>
</dbReference>
<protein>
    <recommendedName>
        <fullName evidence="3">Store-operated calcium entry-associated regulatory factor</fullName>
    </recommendedName>
    <alternativeName>
        <fullName evidence="14">Transmembrane protein 66</fullName>
    </alternativeName>
</protein>
<evidence type="ECO:0000256" key="14">
    <source>
        <dbReference type="ARBA" id="ARBA00031116"/>
    </source>
</evidence>
<evidence type="ECO:0000256" key="16">
    <source>
        <dbReference type="SAM" id="MobiDB-lite"/>
    </source>
</evidence>
<dbReference type="GO" id="GO:0005789">
    <property type="term" value="C:endoplasmic reticulum membrane"/>
    <property type="evidence" value="ECO:0007669"/>
    <property type="project" value="UniProtKB-SubCell"/>
</dbReference>
<keyword evidence="12" id="KW-0472">Membrane</keyword>
<name>G3WF88_SARHA</name>
<accession>G3WF88</accession>
<dbReference type="InParanoid" id="G3WF88"/>
<evidence type="ECO:0000256" key="12">
    <source>
        <dbReference type="ARBA" id="ARBA00023136"/>
    </source>
</evidence>
<keyword evidence="19" id="KW-1185">Reference proteome</keyword>
<evidence type="ECO:0000256" key="17">
    <source>
        <dbReference type="SAM" id="SignalP"/>
    </source>
</evidence>
<keyword evidence="4" id="KW-0813">Transport</keyword>
<feature type="region of interest" description="Disordered" evidence="16">
    <location>
        <begin position="220"/>
        <end position="241"/>
    </location>
</feature>
<keyword evidence="6" id="KW-0812">Transmembrane</keyword>
<dbReference type="AlphaFoldDB" id="G3WF88"/>
<dbReference type="Pfam" id="PF06682">
    <property type="entry name" value="SARAF"/>
    <property type="match status" value="1"/>
</dbReference>
<keyword evidence="7 17" id="KW-0732">Signal</keyword>
<dbReference type="RefSeq" id="XP_003772841.1">
    <property type="nucleotide sequence ID" value="XM_003772793.3"/>
</dbReference>
<evidence type="ECO:0000256" key="10">
    <source>
        <dbReference type="ARBA" id="ARBA00022989"/>
    </source>
</evidence>
<comment type="function">
    <text evidence="13">Negative regulator of store-operated Ca(2+) entry (SOCE) involved in protecting cells from Ca(2+) overfilling. In response to cytosolic Ca(2+) elevation after endoplasmic reticulum Ca(2+) refilling, promotes a slow inactivation of STIM (STIM1 or STIM2)-dependent SOCE activity: possibly act by facilitating the deoligomerization of STIM to efficiently turn off ORAI when the endoplasmic reticulum lumen is filled with the appropriate Ca(2+) levels, and thus preventing the overload of the cell with excessive Ca(2+) ions.</text>
</comment>
<evidence type="ECO:0000256" key="15">
    <source>
        <dbReference type="ARBA" id="ARBA00064811"/>
    </source>
</evidence>
<proteinExistence type="inferred from homology"/>
<dbReference type="GO" id="GO:0006816">
    <property type="term" value="P:calcium ion transport"/>
    <property type="evidence" value="ECO:0007669"/>
    <property type="project" value="UniProtKB-KW"/>
</dbReference>
<evidence type="ECO:0000256" key="9">
    <source>
        <dbReference type="ARBA" id="ARBA00022837"/>
    </source>
</evidence>
<evidence type="ECO:0000256" key="13">
    <source>
        <dbReference type="ARBA" id="ARBA00024718"/>
    </source>
</evidence>
<dbReference type="FunCoup" id="G3WF88">
    <property type="interactions" value="626"/>
</dbReference>
<feature type="compositionally biased region" description="Low complexity" evidence="16">
    <location>
        <begin position="322"/>
        <end position="343"/>
    </location>
</feature>
<dbReference type="PANTHER" id="PTHR15929:SF0">
    <property type="entry name" value="STORE-OPERATED CALCIUM ENTRY-ASSOCIATED REGULATORY FACTOR"/>
    <property type="match status" value="1"/>
</dbReference>
<evidence type="ECO:0000313" key="18">
    <source>
        <dbReference type="Ensembl" id="ENSSHAP00000014093.1"/>
    </source>
</evidence>
<evidence type="ECO:0000256" key="11">
    <source>
        <dbReference type="ARBA" id="ARBA00023065"/>
    </source>
</evidence>
<reference evidence="18" key="2">
    <citation type="submission" date="2025-08" db="UniProtKB">
        <authorList>
            <consortium name="Ensembl"/>
        </authorList>
    </citation>
    <scope>IDENTIFICATION</scope>
</reference>
<dbReference type="GeneID" id="100920405"/>
<dbReference type="Ensembl" id="ENSSHAT00000014210.2">
    <property type="protein sequence ID" value="ENSSHAP00000014093.1"/>
    <property type="gene ID" value="ENSSHAG00000012045.2"/>
</dbReference>
<evidence type="ECO:0000256" key="7">
    <source>
        <dbReference type="ARBA" id="ARBA00022729"/>
    </source>
</evidence>
<feature type="signal peptide" evidence="17">
    <location>
        <begin position="1"/>
        <end position="34"/>
    </location>
</feature>
<keyword evidence="10" id="KW-1133">Transmembrane helix</keyword>
<keyword evidence="5" id="KW-0109">Calcium transport</keyword>
<evidence type="ECO:0000256" key="6">
    <source>
        <dbReference type="ARBA" id="ARBA00022692"/>
    </source>
</evidence>
<sequence>MAPAALAPLWGGRRCLPLLCALFVLLLLPRPSPALAWDQSEKILLRDIQALTLHRDRFTTARRTAPIPQLQCLGGSAGCPAHIPEIVQCRNKGWDGFDVQWECKAELDTSYRFGKTAVSCEGYDYPDDPYVLRGSCGLEFNLELTEQGRKKYKDAGSSNTNSHGNTYGSNYFPGYVEKMDSPVPSSTRGLLAVVILLVLALGVYKLFLKAQNEDLPPPYTEHPQDHQRFFQASPPPPPPPPGFKSYFTASGTPGWGFGNSFTGPQAFGQSGPGFWTGLGTGGLLGYLFGNNRATPLSNNWTHPAYPPPYFNTWNNPVPPSAPVNSRSSGSSSGSDTGTRTTSGFAATKRR</sequence>
<dbReference type="GeneTree" id="ENSGT00390000013419"/>
<evidence type="ECO:0000256" key="2">
    <source>
        <dbReference type="ARBA" id="ARBA00006833"/>
    </source>
</evidence>
<evidence type="ECO:0000256" key="3">
    <source>
        <dbReference type="ARBA" id="ARBA00016584"/>
    </source>
</evidence>
<keyword evidence="9" id="KW-0106">Calcium</keyword>
<comment type="similarity">
    <text evidence="2">Belongs to the SARAF family.</text>
</comment>
<evidence type="ECO:0000256" key="1">
    <source>
        <dbReference type="ARBA" id="ARBA00004115"/>
    </source>
</evidence>
<dbReference type="PANTHER" id="PTHR15929">
    <property type="entry name" value="STORE-OPERATED CALCIUM ENTRY-ASSOCIATED REGULATORY FACTOR"/>
    <property type="match status" value="1"/>
</dbReference>
<dbReference type="KEGG" id="shr:100920405"/>